<feature type="binding site" evidence="8">
    <location>
        <position position="111"/>
    </location>
    <ligand>
        <name>Fe cation</name>
        <dbReference type="ChEBI" id="CHEBI:24875"/>
        <label>2</label>
    </ligand>
</feature>
<dbReference type="OrthoDB" id="411211at2759"/>
<dbReference type="AlphaFoldDB" id="A0A087U9G9"/>
<evidence type="ECO:0000256" key="9">
    <source>
        <dbReference type="PIRSR" id="PIRSR000898-2"/>
    </source>
</evidence>
<keyword evidence="9" id="KW-1015">Disulfide bond</keyword>
<feature type="disulfide bond" evidence="9">
    <location>
        <begin position="162"/>
        <end position="222"/>
    </location>
</feature>
<dbReference type="CDD" id="cd07378">
    <property type="entry name" value="MPP_ACP5"/>
    <property type="match status" value="1"/>
</dbReference>
<evidence type="ECO:0000256" key="1">
    <source>
        <dbReference type="ARBA" id="ARBA00000032"/>
    </source>
</evidence>
<dbReference type="SUPFAM" id="SSF56300">
    <property type="entry name" value="Metallo-dependent phosphatases"/>
    <property type="match status" value="1"/>
</dbReference>
<dbReference type="GO" id="GO:0003993">
    <property type="term" value="F:acid phosphatase activity"/>
    <property type="evidence" value="ECO:0007669"/>
    <property type="project" value="UniProtKB-EC"/>
</dbReference>
<dbReference type="Proteomes" id="UP000054359">
    <property type="component" value="Unassembled WGS sequence"/>
</dbReference>
<dbReference type="InterPro" id="IPR004843">
    <property type="entry name" value="Calcineurin-like_PHP"/>
</dbReference>
<keyword evidence="5" id="KW-0378">Hydrolase</keyword>
<gene>
    <name evidence="12" type="ORF">X975_24065</name>
</gene>
<name>A0A087U9G9_STEMI</name>
<dbReference type="PIRSF" id="PIRSF000898">
    <property type="entry name" value="Acid_Ptase_5"/>
    <property type="match status" value="1"/>
</dbReference>
<reference evidence="12 13" key="1">
    <citation type="submission" date="2013-11" db="EMBL/GenBank/DDBJ databases">
        <title>Genome sequencing of Stegodyphus mimosarum.</title>
        <authorList>
            <person name="Bechsgaard J."/>
        </authorList>
    </citation>
    <scope>NUCLEOTIDE SEQUENCE [LARGE SCALE GENOMIC DNA]</scope>
</reference>
<sequence length="289" mass="32883">MMSLLSLIARVVALNIIVFSDVSCSSSLKFVMLGDWGGLPIFPYKTFVELSVGREMSYLASKVGVDFILALGDNFYLDGVKDVDDPRFKETFETAFGYESLHVPWFLIAGNHDHYGNVSAQLAYSSKSDRWHFPALYYKKNFKVPLSNFTVDVVMTDSIILCGNTDPAEPYKQPLFDSVNLYERKKHWQWLENVLKSSKAQYLLVCGHYPVYSIGSHGNTNCLVKYLKPLLEKYNVSAYLSGHEHNMQHIQVQGIDYIISGSANFIDPSKKHIDEIPPKSLLFHWEFAL</sequence>
<keyword evidence="13" id="KW-1185">Reference proteome</keyword>
<dbReference type="InterPro" id="IPR024927">
    <property type="entry name" value="Acid_PPase"/>
</dbReference>
<keyword evidence="4" id="KW-0732">Signal</keyword>
<dbReference type="Pfam" id="PF00149">
    <property type="entry name" value="Metallophos"/>
    <property type="match status" value="1"/>
</dbReference>
<dbReference type="EC" id="3.1.3.2" evidence="2"/>
<keyword evidence="8" id="KW-0479">Metal-binding</keyword>
<proteinExistence type="predicted"/>
<evidence type="ECO:0000256" key="5">
    <source>
        <dbReference type="ARBA" id="ARBA00022801"/>
    </source>
</evidence>
<feature type="binding site" evidence="8">
    <location>
        <position position="35"/>
    </location>
    <ligand>
        <name>Fe cation</name>
        <dbReference type="ChEBI" id="CHEBI:24875"/>
        <label>1</label>
    </ligand>
</feature>
<evidence type="ECO:0000256" key="10">
    <source>
        <dbReference type="PIRSR" id="PIRSR000898-3"/>
    </source>
</evidence>
<dbReference type="FunFam" id="3.60.21.10:FF:000062">
    <property type="entry name" value="Tartrate-resistant acid phosphatase type 5"/>
    <property type="match status" value="1"/>
</dbReference>
<evidence type="ECO:0000256" key="7">
    <source>
        <dbReference type="ARBA" id="ARBA00031589"/>
    </source>
</evidence>
<feature type="non-terminal residue" evidence="12">
    <location>
        <position position="289"/>
    </location>
</feature>
<evidence type="ECO:0000256" key="3">
    <source>
        <dbReference type="ARBA" id="ARBA00015822"/>
    </source>
</evidence>
<dbReference type="EMBL" id="KK118851">
    <property type="protein sequence ID" value="KFM74008.1"/>
    <property type="molecule type" value="Genomic_DNA"/>
</dbReference>
<feature type="domain" description="Calcineurin-like phosphoesterase" evidence="11">
    <location>
        <begin position="29"/>
        <end position="246"/>
    </location>
</feature>
<keyword evidence="8" id="KW-0408">Iron</keyword>
<feature type="binding site" evidence="8">
    <location>
        <position position="243"/>
    </location>
    <ligand>
        <name>Fe cation</name>
        <dbReference type="ChEBI" id="CHEBI:24875"/>
        <label>2</label>
    </ligand>
</feature>
<dbReference type="OMA" id="ILETTWA"/>
<dbReference type="PANTHER" id="PTHR10161:SF14">
    <property type="entry name" value="TARTRATE-RESISTANT ACID PHOSPHATASE TYPE 5"/>
    <property type="match status" value="1"/>
</dbReference>
<feature type="glycosylation site" description="N-linked (GlcNAc...) asparagine" evidence="10">
    <location>
        <position position="117"/>
    </location>
</feature>
<evidence type="ECO:0000259" key="11">
    <source>
        <dbReference type="Pfam" id="PF00149"/>
    </source>
</evidence>
<accession>A0A087U9G9</accession>
<comment type="cofactor">
    <cofactor evidence="8">
        <name>Fe cation</name>
        <dbReference type="ChEBI" id="CHEBI:24875"/>
    </cofactor>
    <text evidence="8">Binds 2 iron ions per subunit.</text>
</comment>
<feature type="binding site" evidence="8">
    <location>
        <position position="208"/>
    </location>
    <ligand>
        <name>Fe cation</name>
        <dbReference type="ChEBI" id="CHEBI:24875"/>
        <label>2</label>
    </ligand>
</feature>
<evidence type="ECO:0000256" key="8">
    <source>
        <dbReference type="PIRSR" id="PIRSR000898-1"/>
    </source>
</evidence>
<dbReference type="Gene3D" id="3.60.21.10">
    <property type="match status" value="1"/>
</dbReference>
<dbReference type="InterPro" id="IPR051558">
    <property type="entry name" value="Metallophosphoesterase_PAP"/>
</dbReference>
<dbReference type="STRING" id="407821.A0A087U9G9"/>
<feature type="binding site" evidence="8">
    <location>
        <position position="245"/>
    </location>
    <ligand>
        <name>Fe cation</name>
        <dbReference type="ChEBI" id="CHEBI:24875"/>
        <label>1</label>
    </ligand>
</feature>
<evidence type="ECO:0000313" key="13">
    <source>
        <dbReference type="Proteomes" id="UP000054359"/>
    </source>
</evidence>
<evidence type="ECO:0000256" key="4">
    <source>
        <dbReference type="ARBA" id="ARBA00022729"/>
    </source>
</evidence>
<organism evidence="12 13">
    <name type="scientific">Stegodyphus mimosarum</name>
    <name type="common">African social velvet spider</name>
    <dbReference type="NCBI Taxonomy" id="407821"/>
    <lineage>
        <taxon>Eukaryota</taxon>
        <taxon>Metazoa</taxon>
        <taxon>Ecdysozoa</taxon>
        <taxon>Arthropoda</taxon>
        <taxon>Chelicerata</taxon>
        <taxon>Arachnida</taxon>
        <taxon>Araneae</taxon>
        <taxon>Araneomorphae</taxon>
        <taxon>Entelegynae</taxon>
        <taxon>Eresoidea</taxon>
        <taxon>Eresidae</taxon>
        <taxon>Stegodyphus</taxon>
    </lineage>
</organism>
<evidence type="ECO:0000313" key="12">
    <source>
        <dbReference type="EMBL" id="KFM74008.1"/>
    </source>
</evidence>
<dbReference type="PANTHER" id="PTHR10161">
    <property type="entry name" value="TARTRATE-RESISTANT ACID PHOSPHATASE TYPE 5"/>
    <property type="match status" value="1"/>
</dbReference>
<dbReference type="InterPro" id="IPR029052">
    <property type="entry name" value="Metallo-depent_PP-like"/>
</dbReference>
<evidence type="ECO:0000256" key="2">
    <source>
        <dbReference type="ARBA" id="ARBA00012646"/>
    </source>
</evidence>
<protein>
    <recommendedName>
        <fullName evidence="3">Tartrate-resistant acid phosphatase type 5</fullName>
        <ecNumber evidence="2">3.1.3.2</ecNumber>
    </recommendedName>
    <alternativeName>
        <fullName evidence="7">Tartrate-resistant acid ATPase</fullName>
    </alternativeName>
    <alternativeName>
        <fullName evidence="6">Type 5 acid phosphatase</fullName>
    </alternativeName>
</protein>
<feature type="binding site" evidence="8">
    <location>
        <position position="73"/>
    </location>
    <ligand>
        <name>Fe cation</name>
        <dbReference type="ChEBI" id="CHEBI:24875"/>
        <label>2</label>
    </ligand>
</feature>
<dbReference type="GO" id="GO:0046872">
    <property type="term" value="F:metal ion binding"/>
    <property type="evidence" value="ECO:0007669"/>
    <property type="project" value="UniProtKB-KW"/>
</dbReference>
<feature type="binding site" evidence="8">
    <location>
        <position position="76"/>
    </location>
    <ligand>
        <name>Fe cation</name>
        <dbReference type="ChEBI" id="CHEBI:24875"/>
        <label>1</label>
    </ligand>
</feature>
<comment type="catalytic activity">
    <reaction evidence="1">
        <text>a phosphate monoester + H2O = an alcohol + phosphate</text>
        <dbReference type="Rhea" id="RHEA:15017"/>
        <dbReference type="ChEBI" id="CHEBI:15377"/>
        <dbReference type="ChEBI" id="CHEBI:30879"/>
        <dbReference type="ChEBI" id="CHEBI:43474"/>
        <dbReference type="ChEBI" id="CHEBI:67140"/>
        <dbReference type="EC" id="3.1.3.2"/>
    </reaction>
</comment>
<feature type="binding site" evidence="8">
    <location>
        <position position="73"/>
    </location>
    <ligand>
        <name>Fe cation</name>
        <dbReference type="ChEBI" id="CHEBI:24875"/>
        <label>1</label>
    </ligand>
</feature>
<evidence type="ECO:0000256" key="6">
    <source>
        <dbReference type="ARBA" id="ARBA00029999"/>
    </source>
</evidence>